<dbReference type="SUPFAM" id="SSF51011">
    <property type="entry name" value="Glycosyl hydrolase domain"/>
    <property type="match status" value="1"/>
</dbReference>
<dbReference type="GO" id="GO:0009313">
    <property type="term" value="P:oligosaccharide catabolic process"/>
    <property type="evidence" value="ECO:0007669"/>
    <property type="project" value="TreeGrafter"/>
</dbReference>
<dbReference type="InterPro" id="IPR006047">
    <property type="entry name" value="GH13_cat_dom"/>
</dbReference>
<gene>
    <name evidence="2" type="ORF">UFOPK2366_00261</name>
</gene>
<dbReference type="GO" id="GO:0004556">
    <property type="term" value="F:alpha-amylase activity"/>
    <property type="evidence" value="ECO:0007669"/>
    <property type="project" value="TreeGrafter"/>
</dbReference>
<dbReference type="Gene3D" id="3.20.20.80">
    <property type="entry name" value="Glycosidases"/>
    <property type="match status" value="1"/>
</dbReference>
<sequence length="508" mass="57091">MNNAPWWKTEVVYQIYPRSFADANGDGVGDLQGIRSRLDYLEWLGIKVLWLSPVFSSPMADFGYDVSDYCDIDPTFGTLADMDELIADCHRRGMRLMLDWVPNHTSEEHPWFKESRADRTNPKADWYVWRDEPANNWLGSFREGSSAWDYDEQRGQWYLHCFLSEQPDLNWDNPDVEAAMHDTLRFWLDRGVDGFRMDVVHLIGKDLELDDPPVAAERGISHVPFNDVAVTHQRLRGIRAVLDSYPGERTSVGEVYLLDEAAMAAYYGDGDELHLSFNFSFLWAKWNAAGLRNKIVITLSHLESRNAWPTWVLSNHDVPRHRQRYGGAEADARVAAVMLLTLPGTPFMYQGEELGLVDAAVDPATQLDPGGRDGCRAPLAWTAEPHHGWGRDPWLPFAPESETRNVATLRADPGSILHLYRELLALRHSHAALNIGAFEMINSADNVLAYTRTLGDQRVVVVLNLGDEICTVPELLHAPRLCSTGESATEADSSDKVSAHAAVIALLA</sequence>
<dbReference type="InterPro" id="IPR045857">
    <property type="entry name" value="O16G_dom_2"/>
</dbReference>
<dbReference type="EMBL" id="CAEZXM010000030">
    <property type="protein sequence ID" value="CAB4681793.1"/>
    <property type="molecule type" value="Genomic_DNA"/>
</dbReference>
<proteinExistence type="predicted"/>
<dbReference type="AlphaFoldDB" id="A0A6J6NB45"/>
<protein>
    <submittedName>
        <fullName evidence="2">Unannotated protein</fullName>
    </submittedName>
</protein>
<evidence type="ECO:0000259" key="1">
    <source>
        <dbReference type="SMART" id="SM00642"/>
    </source>
</evidence>
<dbReference type="PANTHER" id="PTHR10357">
    <property type="entry name" value="ALPHA-AMYLASE FAMILY MEMBER"/>
    <property type="match status" value="1"/>
</dbReference>
<dbReference type="Pfam" id="PF00128">
    <property type="entry name" value="Alpha-amylase"/>
    <property type="match status" value="1"/>
</dbReference>
<name>A0A6J6NB45_9ZZZZ</name>
<dbReference type="Gene3D" id="2.60.40.1180">
    <property type="entry name" value="Golgi alpha-mannosidase II"/>
    <property type="match status" value="1"/>
</dbReference>
<dbReference type="InterPro" id="IPR017853">
    <property type="entry name" value="GH"/>
</dbReference>
<accession>A0A6J6NB45</accession>
<dbReference type="InterPro" id="IPR013780">
    <property type="entry name" value="Glyco_hydro_b"/>
</dbReference>
<dbReference type="Gene3D" id="3.90.400.10">
    <property type="entry name" value="Oligo-1,6-glucosidase, Domain 2"/>
    <property type="match status" value="1"/>
</dbReference>
<dbReference type="PANTHER" id="PTHR10357:SF179">
    <property type="entry name" value="NEUTRAL AND BASIC AMINO ACID TRANSPORT PROTEIN RBAT"/>
    <property type="match status" value="1"/>
</dbReference>
<organism evidence="2">
    <name type="scientific">freshwater metagenome</name>
    <dbReference type="NCBI Taxonomy" id="449393"/>
    <lineage>
        <taxon>unclassified sequences</taxon>
        <taxon>metagenomes</taxon>
        <taxon>ecological metagenomes</taxon>
    </lineage>
</organism>
<evidence type="ECO:0000313" key="2">
    <source>
        <dbReference type="EMBL" id="CAB4681793.1"/>
    </source>
</evidence>
<dbReference type="SMART" id="SM00642">
    <property type="entry name" value="Aamy"/>
    <property type="match status" value="1"/>
</dbReference>
<dbReference type="SUPFAM" id="SSF51445">
    <property type="entry name" value="(Trans)glycosidases"/>
    <property type="match status" value="1"/>
</dbReference>
<feature type="domain" description="Glycosyl hydrolase family 13 catalytic" evidence="1">
    <location>
        <begin position="14"/>
        <end position="395"/>
    </location>
</feature>
<reference evidence="2" key="1">
    <citation type="submission" date="2020-05" db="EMBL/GenBank/DDBJ databases">
        <authorList>
            <person name="Chiriac C."/>
            <person name="Salcher M."/>
            <person name="Ghai R."/>
            <person name="Kavagutti S V."/>
        </authorList>
    </citation>
    <scope>NUCLEOTIDE SEQUENCE</scope>
</reference>